<dbReference type="Proteomes" id="UP001259572">
    <property type="component" value="Unassembled WGS sequence"/>
</dbReference>
<comment type="similarity">
    <text evidence="1">Belongs to the peptidase M16 family.</text>
</comment>
<keyword evidence="6" id="KW-1185">Reference proteome</keyword>
<comment type="caution">
    <text evidence="5">The sequence shown here is derived from an EMBL/GenBank/DDBJ whole genome shotgun (WGS) entry which is preliminary data.</text>
</comment>
<feature type="domain" description="Peptidase M16 C-terminal" evidence="4">
    <location>
        <begin position="662"/>
        <end position="833"/>
    </location>
</feature>
<organism evidence="5 6">
    <name type="scientific">Sphingosinicella rhizophila</name>
    <dbReference type="NCBI Taxonomy" id="3050082"/>
    <lineage>
        <taxon>Bacteria</taxon>
        <taxon>Pseudomonadati</taxon>
        <taxon>Pseudomonadota</taxon>
        <taxon>Alphaproteobacteria</taxon>
        <taxon>Sphingomonadales</taxon>
        <taxon>Sphingosinicellaceae</taxon>
        <taxon>Sphingosinicella</taxon>
    </lineage>
</organism>
<sequence>MAVAALTMLPGPTHAEPHNALPAIPRVPPLDYTARTLANGARVYAISDESASTVSINVWYQVGQRDDPPGRGGFAHLFEHLMFQSTRNLPDGVSKFVTSIGGSTNASTLFDYTDYYISAPANQLEALIWLEGERLRNLVIDEAGFKAERDVVKEELRQRIFAQPYGRILYMLLPGFTFSTHPYVRPIGSSIADLDRAQLADVRAFHETYYRPDNAIFVISGNFEEAKMNAWVDAYLGSIARPDRPIPRDTADEGERMAPVTVEAYAPNVPLPAIIFSWRAPEAADADAAGLALIEAVLTRGPSARLRRVLVDQKQLASNIVSYNLPARDGYAFALVATLAQGADIAAAEAALAEEIVRLRDTPISEAELAAVKNGMFGDALSRRERPVDRAFQLGGGVALTGDPRLEDRRLEAIRLMKAGDVQKVAARWLADRRRVTIHYQDESRRPPGYTGDVPQADIAKMGPSVKPPSRPAVTIATIAERQWPPAPSAVVQRTPPVLADHRLANGLRVIVAKSSDVPIATLKLVIDGGDASDPDGRAGLADLLADVAVRGAGDRDAAAMAEAMAGLGASIDASVEADSTQFTIQTPAANAEAAGGLLADIVLRPTLAVEELERVRRQQIDALAVAGRQPMQTALRLVAPTLFPDAAYGQVPRKTSLEAVGREDLAASRATLWRPDRATLLITGGIDAETGFALAGRLFGDWRSSGPAPAIARRAGPMAAPRILAVDIPGAGQAALLAAVPTVGRGDAVWPALRVANARLGGGSQGFLSQEIRVKRGLSYGAGSMIDARRDATLVMAATQTKNESAVEVAGLVLDQLRRLASEPVDDTQVEERWSHLTNMLASQTERSAGLAAYLASLLTAGISLEVATSELLGQEPASPAQVLAAAQHLTPEKTTLIIVGDARKWLPSMRRQYPGLKLVTAEGVAVEQDVDSGSGPSGQE</sequence>
<protein>
    <submittedName>
        <fullName evidence="5">Pitrilysin family protein</fullName>
    </submittedName>
</protein>
<dbReference type="InterPro" id="IPR050361">
    <property type="entry name" value="MPP/UQCRC_Complex"/>
</dbReference>
<gene>
    <name evidence="5" type="ORF">RQX22_15210</name>
</gene>
<dbReference type="PANTHER" id="PTHR11851">
    <property type="entry name" value="METALLOPROTEASE"/>
    <property type="match status" value="1"/>
</dbReference>
<keyword evidence="2" id="KW-0645">Protease</keyword>
<dbReference type="SUPFAM" id="SSF63411">
    <property type="entry name" value="LuxS/MPP-like metallohydrolase"/>
    <property type="match status" value="4"/>
</dbReference>
<evidence type="ECO:0000256" key="2">
    <source>
        <dbReference type="ARBA" id="ARBA00023049"/>
    </source>
</evidence>
<evidence type="ECO:0000256" key="1">
    <source>
        <dbReference type="ARBA" id="ARBA00007261"/>
    </source>
</evidence>
<name>A0ABU3QA76_9SPHN</name>
<evidence type="ECO:0000313" key="5">
    <source>
        <dbReference type="EMBL" id="MDT9600307.1"/>
    </source>
</evidence>
<dbReference type="InterPro" id="IPR011765">
    <property type="entry name" value="Pept_M16_N"/>
</dbReference>
<feature type="domain" description="Peptidase M16 C-terminal" evidence="4">
    <location>
        <begin position="198"/>
        <end position="375"/>
    </location>
</feature>
<dbReference type="Pfam" id="PF00675">
    <property type="entry name" value="Peptidase_M16"/>
    <property type="match status" value="2"/>
</dbReference>
<keyword evidence="2" id="KW-0482">Metalloprotease</keyword>
<keyword evidence="2" id="KW-0378">Hydrolase</keyword>
<feature type="domain" description="Peptidase M16 N-terminal" evidence="3">
    <location>
        <begin position="42"/>
        <end position="157"/>
    </location>
</feature>
<evidence type="ECO:0000259" key="4">
    <source>
        <dbReference type="Pfam" id="PF05193"/>
    </source>
</evidence>
<dbReference type="InterPro" id="IPR011249">
    <property type="entry name" value="Metalloenz_LuxS/M16"/>
</dbReference>
<feature type="domain" description="Peptidase M16 N-terminal" evidence="3">
    <location>
        <begin position="510"/>
        <end position="627"/>
    </location>
</feature>
<accession>A0ABU3QA76</accession>
<dbReference type="InterPro" id="IPR007863">
    <property type="entry name" value="Peptidase_M16_C"/>
</dbReference>
<dbReference type="Pfam" id="PF05193">
    <property type="entry name" value="Peptidase_M16_C"/>
    <property type="match status" value="2"/>
</dbReference>
<evidence type="ECO:0000259" key="3">
    <source>
        <dbReference type="Pfam" id="PF00675"/>
    </source>
</evidence>
<dbReference type="PANTHER" id="PTHR11851:SF49">
    <property type="entry name" value="MITOCHONDRIAL-PROCESSING PEPTIDASE SUBUNIT ALPHA"/>
    <property type="match status" value="1"/>
</dbReference>
<reference evidence="5 6" key="1">
    <citation type="submission" date="2023-05" db="EMBL/GenBank/DDBJ databases">
        <authorList>
            <person name="Guo Y."/>
        </authorList>
    </citation>
    <scope>NUCLEOTIDE SEQUENCE [LARGE SCALE GENOMIC DNA]</scope>
    <source>
        <strain evidence="5 6">GR2756</strain>
    </source>
</reference>
<evidence type="ECO:0000313" key="6">
    <source>
        <dbReference type="Proteomes" id="UP001259572"/>
    </source>
</evidence>
<proteinExistence type="inferred from homology"/>
<dbReference type="EMBL" id="JAVUPU010000008">
    <property type="protein sequence ID" value="MDT9600307.1"/>
    <property type="molecule type" value="Genomic_DNA"/>
</dbReference>
<dbReference type="Gene3D" id="3.30.830.10">
    <property type="entry name" value="Metalloenzyme, LuxS/M16 peptidase-like"/>
    <property type="match status" value="4"/>
</dbReference>